<evidence type="ECO:0000313" key="2">
    <source>
        <dbReference type="EMBL" id="ROL41904.1"/>
    </source>
</evidence>
<gene>
    <name evidence="2" type="ORF">DPX16_1809</name>
</gene>
<protein>
    <submittedName>
        <fullName evidence="2">Uncharacterized protein</fullName>
    </submittedName>
</protein>
<name>A0A3N0Y709_ANAGA</name>
<evidence type="ECO:0000256" key="1">
    <source>
        <dbReference type="SAM" id="MobiDB-lite"/>
    </source>
</evidence>
<reference evidence="2 3" key="1">
    <citation type="submission" date="2018-10" db="EMBL/GenBank/DDBJ databases">
        <title>Genome assembly for a Yunnan-Guizhou Plateau 3E fish, Anabarilius grahami (Regan), and its evolutionary and genetic applications.</title>
        <authorList>
            <person name="Jiang W."/>
        </authorList>
    </citation>
    <scope>NUCLEOTIDE SEQUENCE [LARGE SCALE GENOMIC DNA]</scope>
    <source>
        <strain evidence="2">AG-KIZ</strain>
        <tissue evidence="2">Muscle</tissue>
    </source>
</reference>
<feature type="compositionally biased region" description="Polar residues" evidence="1">
    <location>
        <begin position="20"/>
        <end position="37"/>
    </location>
</feature>
<dbReference type="AlphaFoldDB" id="A0A3N0Y709"/>
<evidence type="ECO:0000313" key="3">
    <source>
        <dbReference type="Proteomes" id="UP000281406"/>
    </source>
</evidence>
<organism evidence="2 3">
    <name type="scientific">Anabarilius grahami</name>
    <name type="common">Kanglang fish</name>
    <name type="synonym">Barilius grahami</name>
    <dbReference type="NCBI Taxonomy" id="495550"/>
    <lineage>
        <taxon>Eukaryota</taxon>
        <taxon>Metazoa</taxon>
        <taxon>Chordata</taxon>
        <taxon>Craniata</taxon>
        <taxon>Vertebrata</taxon>
        <taxon>Euteleostomi</taxon>
        <taxon>Actinopterygii</taxon>
        <taxon>Neopterygii</taxon>
        <taxon>Teleostei</taxon>
        <taxon>Ostariophysi</taxon>
        <taxon>Cypriniformes</taxon>
        <taxon>Xenocyprididae</taxon>
        <taxon>Xenocypridinae</taxon>
        <taxon>Xenocypridinae incertae sedis</taxon>
        <taxon>Anabarilius</taxon>
    </lineage>
</organism>
<comment type="caution">
    <text evidence="2">The sequence shown here is derived from an EMBL/GenBank/DDBJ whole genome shotgun (WGS) entry which is preliminary data.</text>
</comment>
<accession>A0A3N0Y709</accession>
<feature type="region of interest" description="Disordered" evidence="1">
    <location>
        <begin position="20"/>
        <end position="81"/>
    </location>
</feature>
<dbReference type="EMBL" id="RJVU01051410">
    <property type="protein sequence ID" value="ROL41904.1"/>
    <property type="molecule type" value="Genomic_DNA"/>
</dbReference>
<proteinExistence type="predicted"/>
<sequence>MDAASVAAFTEFINHSISRMDQQQESISSTGTRSSGAGNTGVRALSATATTSRSHCASPTTCSPTITGMEGSAGAPPSRSSDCRVFGARPCCLLLSIDDAHVILSLIVEPVTSTVVETEKKCP</sequence>
<dbReference type="Proteomes" id="UP000281406">
    <property type="component" value="Unassembled WGS sequence"/>
</dbReference>
<feature type="compositionally biased region" description="Polar residues" evidence="1">
    <location>
        <begin position="47"/>
        <end position="66"/>
    </location>
</feature>
<keyword evidence="3" id="KW-1185">Reference proteome</keyword>